<evidence type="ECO:0000313" key="1">
    <source>
        <dbReference type="EMBL" id="AOW00365.1"/>
    </source>
</evidence>
<dbReference type="EMBL" id="CP017553">
    <property type="protein sequence ID" value="AOW00365.1"/>
    <property type="molecule type" value="Genomic_DNA"/>
</dbReference>
<dbReference type="VEuPathDB" id="FungiDB:YALI1_A07277g"/>
<reference evidence="1 3" key="1">
    <citation type="journal article" date="2016" name="PLoS ONE">
        <title>Sequence Assembly of Yarrowia lipolytica Strain W29/CLIB89 Shows Transposable Element Diversity.</title>
        <authorList>
            <person name="Magnan C."/>
            <person name="Yu J."/>
            <person name="Chang I."/>
            <person name="Jahn E."/>
            <person name="Kanomata Y."/>
            <person name="Wu J."/>
            <person name="Zeller M."/>
            <person name="Oakes M."/>
            <person name="Baldi P."/>
            <person name="Sandmeyer S."/>
        </authorList>
    </citation>
    <scope>NUCLEOTIDE SEQUENCE [LARGE SCALE GENOMIC DNA]</scope>
    <source>
        <strain evidence="1">CLIB89</strain>
        <strain evidence="3">CLIB89(W29)</strain>
    </source>
</reference>
<dbReference type="Proteomes" id="UP000182444">
    <property type="component" value="Chromosome 1A"/>
</dbReference>
<sequence>MSSSETAFIAAKLQKSSLSLKRRDSCKTWRRSRCRGIMSNRDRTSNLTLGFSGGDCRSMIVSAGVVKAFDD</sequence>
<dbReference type="EMBL" id="KZ857334">
    <property type="protein sequence ID" value="RDW26321.1"/>
    <property type="molecule type" value="Genomic_DNA"/>
</dbReference>
<name>A0A1D8N424_YARLL</name>
<proteinExistence type="predicted"/>
<organism evidence="1 3">
    <name type="scientific">Yarrowia lipolytica</name>
    <name type="common">Candida lipolytica</name>
    <dbReference type="NCBI Taxonomy" id="4952"/>
    <lineage>
        <taxon>Eukaryota</taxon>
        <taxon>Fungi</taxon>
        <taxon>Dikarya</taxon>
        <taxon>Ascomycota</taxon>
        <taxon>Saccharomycotina</taxon>
        <taxon>Dipodascomycetes</taxon>
        <taxon>Dipodascales</taxon>
        <taxon>Dipodascales incertae sedis</taxon>
        <taxon>Yarrowia</taxon>
    </lineage>
</organism>
<evidence type="ECO:0000313" key="4">
    <source>
        <dbReference type="Proteomes" id="UP000256601"/>
    </source>
</evidence>
<gene>
    <name evidence="2" type="ORF">B0I71DRAFT_81658</name>
    <name evidence="1" type="ORF">YALI1_A07277g</name>
</gene>
<evidence type="ECO:0000313" key="2">
    <source>
        <dbReference type="EMBL" id="RDW26321.1"/>
    </source>
</evidence>
<reference evidence="2 4" key="2">
    <citation type="submission" date="2018-07" db="EMBL/GenBank/DDBJ databases">
        <title>Draft Genome Assemblies for Five Robust Yarrowia lipolytica Strains Exhibiting High Lipid Production and Pentose Sugar Utilization and Sugar Alcohol Secretion from Undetoxified Lignocellulosic Biomass Hydrolysates.</title>
        <authorList>
            <consortium name="DOE Joint Genome Institute"/>
            <person name="Walker C."/>
            <person name="Ryu S."/>
            <person name="Na H."/>
            <person name="Zane M."/>
            <person name="LaButti K."/>
            <person name="Lipzen A."/>
            <person name="Haridas S."/>
            <person name="Barry K."/>
            <person name="Grigoriev I.V."/>
            <person name="Quarterman J."/>
            <person name="Slininger P."/>
            <person name="Dien B."/>
            <person name="Trinh C.T."/>
        </authorList>
    </citation>
    <scope>NUCLEOTIDE SEQUENCE [LARGE SCALE GENOMIC DNA]</scope>
    <source>
        <strain evidence="2 4">YB392</strain>
    </source>
</reference>
<accession>A0A1D8N424</accession>
<protein>
    <submittedName>
        <fullName evidence="1">Uncharacterized protein</fullName>
    </submittedName>
</protein>
<dbReference type="AlphaFoldDB" id="A0A1D8N424"/>
<dbReference type="Proteomes" id="UP000256601">
    <property type="component" value="Unassembled WGS sequence"/>
</dbReference>
<evidence type="ECO:0000313" key="3">
    <source>
        <dbReference type="Proteomes" id="UP000182444"/>
    </source>
</evidence>
<dbReference type="VEuPathDB" id="FungiDB:YALI0_A07711g"/>